<organism evidence="2 3">
    <name type="scientific">Desulforamulus reducens (strain ATCC BAA-1160 / DSM 100696 / MI-1)</name>
    <name type="common">Desulfotomaculum reducens</name>
    <dbReference type="NCBI Taxonomy" id="349161"/>
    <lineage>
        <taxon>Bacteria</taxon>
        <taxon>Bacillati</taxon>
        <taxon>Bacillota</taxon>
        <taxon>Clostridia</taxon>
        <taxon>Eubacteriales</taxon>
        <taxon>Peptococcaceae</taxon>
        <taxon>Desulforamulus</taxon>
    </lineage>
</organism>
<feature type="transmembrane region" description="Helical" evidence="1">
    <location>
        <begin position="6"/>
        <end position="28"/>
    </location>
</feature>
<gene>
    <name evidence="2" type="ordered locus">Dred_3058</name>
</gene>
<evidence type="ECO:0000313" key="2">
    <source>
        <dbReference type="EMBL" id="ABO51560.1"/>
    </source>
</evidence>
<evidence type="ECO:0000313" key="3">
    <source>
        <dbReference type="Proteomes" id="UP000001556"/>
    </source>
</evidence>
<keyword evidence="1" id="KW-0472">Membrane</keyword>
<protein>
    <submittedName>
        <fullName evidence="2">Uncharacterized protein</fullName>
    </submittedName>
</protein>
<accession>A4J907</accession>
<dbReference type="Proteomes" id="UP000001556">
    <property type="component" value="Chromosome"/>
</dbReference>
<dbReference type="HOGENOM" id="CLU_2329220_0_0_9"/>
<dbReference type="STRING" id="349161.Dred_3058"/>
<dbReference type="EMBL" id="CP000612">
    <property type="protein sequence ID" value="ABO51560.1"/>
    <property type="molecule type" value="Genomic_DNA"/>
</dbReference>
<keyword evidence="1" id="KW-0812">Transmembrane</keyword>
<dbReference type="AlphaFoldDB" id="A4J907"/>
<sequence>MSHEPWALGFIACVSLGSVGFWWFLLWGSDPRWFALPMADPKGIPLIPKTVTISLSLLGQGNIKNFLNYYSLACNKNSFFTTLDKDGFEEQNSNEVSN</sequence>
<reference evidence="2 3" key="1">
    <citation type="submission" date="2007-03" db="EMBL/GenBank/DDBJ databases">
        <title>Complete sequence of Desulfotomaculum reducens MI-1.</title>
        <authorList>
            <consortium name="US DOE Joint Genome Institute"/>
            <person name="Copeland A."/>
            <person name="Lucas S."/>
            <person name="Lapidus A."/>
            <person name="Barry K."/>
            <person name="Detter J.C."/>
            <person name="Glavina del Rio T."/>
            <person name="Hammon N."/>
            <person name="Israni S."/>
            <person name="Dalin E."/>
            <person name="Tice H."/>
            <person name="Pitluck S."/>
            <person name="Sims D."/>
            <person name="Brettin T."/>
            <person name="Bruce D."/>
            <person name="Han C."/>
            <person name="Tapia R."/>
            <person name="Schmutz J."/>
            <person name="Larimer F."/>
            <person name="Land M."/>
            <person name="Hauser L."/>
            <person name="Kyrpides N."/>
            <person name="Kim E."/>
            <person name="Tebo B.M."/>
            <person name="Richardson P."/>
        </authorList>
    </citation>
    <scope>NUCLEOTIDE SEQUENCE [LARGE SCALE GENOMIC DNA]</scope>
    <source>
        <strain evidence="2 3">MI-1</strain>
    </source>
</reference>
<proteinExistence type="predicted"/>
<keyword evidence="1" id="KW-1133">Transmembrane helix</keyword>
<dbReference type="KEGG" id="drm:Dred_3058"/>
<name>A4J907_DESRM</name>
<evidence type="ECO:0000256" key="1">
    <source>
        <dbReference type="SAM" id="Phobius"/>
    </source>
</evidence>
<keyword evidence="3" id="KW-1185">Reference proteome</keyword>